<dbReference type="SUPFAM" id="SSF161098">
    <property type="entry name" value="MetI-like"/>
    <property type="match status" value="1"/>
</dbReference>
<feature type="transmembrane region" description="Helical" evidence="7">
    <location>
        <begin position="176"/>
        <end position="198"/>
    </location>
</feature>
<keyword evidence="2 7" id="KW-0813">Transport</keyword>
<dbReference type="InterPro" id="IPR000515">
    <property type="entry name" value="MetI-like"/>
</dbReference>
<keyword evidence="3" id="KW-1003">Cell membrane</keyword>
<evidence type="ECO:0000256" key="6">
    <source>
        <dbReference type="ARBA" id="ARBA00023136"/>
    </source>
</evidence>
<dbReference type="InterPro" id="IPR035906">
    <property type="entry name" value="MetI-like_sf"/>
</dbReference>
<organism evidence="9 10">
    <name type="scientific">Caballeronia udeis</name>
    <dbReference type="NCBI Taxonomy" id="1232866"/>
    <lineage>
        <taxon>Bacteria</taxon>
        <taxon>Pseudomonadati</taxon>
        <taxon>Pseudomonadota</taxon>
        <taxon>Betaproteobacteria</taxon>
        <taxon>Burkholderiales</taxon>
        <taxon>Burkholderiaceae</taxon>
        <taxon>Caballeronia</taxon>
    </lineage>
</organism>
<dbReference type="Pfam" id="PF12911">
    <property type="entry name" value="OppC_N"/>
    <property type="match status" value="1"/>
</dbReference>
<dbReference type="CDD" id="cd06261">
    <property type="entry name" value="TM_PBP2"/>
    <property type="match status" value="1"/>
</dbReference>
<protein>
    <submittedName>
        <fullName evidence="9">Peptide/nickel transport system permease protein</fullName>
    </submittedName>
</protein>
<evidence type="ECO:0000256" key="1">
    <source>
        <dbReference type="ARBA" id="ARBA00004651"/>
    </source>
</evidence>
<dbReference type="PANTHER" id="PTHR43386:SF26">
    <property type="entry name" value="ABC TRANSPORTER PERMEASE PROTEIN"/>
    <property type="match status" value="1"/>
</dbReference>
<keyword evidence="10" id="KW-1185">Reference proteome</keyword>
<gene>
    <name evidence="9" type="ORF">ABH943_007912</name>
</gene>
<keyword evidence="4 7" id="KW-0812">Transmembrane</keyword>
<dbReference type="Gene3D" id="1.10.3720.10">
    <property type="entry name" value="MetI-like"/>
    <property type="match status" value="1"/>
</dbReference>
<feature type="domain" description="ABC transmembrane type-1" evidence="8">
    <location>
        <begin position="106"/>
        <end position="306"/>
    </location>
</feature>
<evidence type="ECO:0000256" key="7">
    <source>
        <dbReference type="RuleBase" id="RU363032"/>
    </source>
</evidence>
<dbReference type="Pfam" id="PF00528">
    <property type="entry name" value="BPD_transp_1"/>
    <property type="match status" value="1"/>
</dbReference>
<dbReference type="Proteomes" id="UP001620514">
    <property type="component" value="Unassembled WGS sequence"/>
</dbReference>
<evidence type="ECO:0000256" key="5">
    <source>
        <dbReference type="ARBA" id="ARBA00022989"/>
    </source>
</evidence>
<comment type="subcellular location">
    <subcellularLocation>
        <location evidence="1 7">Cell membrane</location>
        <topology evidence="1 7">Multi-pass membrane protein</topology>
    </subcellularLocation>
</comment>
<evidence type="ECO:0000256" key="2">
    <source>
        <dbReference type="ARBA" id="ARBA00022448"/>
    </source>
</evidence>
<proteinExistence type="inferred from homology"/>
<evidence type="ECO:0000313" key="9">
    <source>
        <dbReference type="EMBL" id="MFK4447873.1"/>
    </source>
</evidence>
<evidence type="ECO:0000259" key="8">
    <source>
        <dbReference type="PROSITE" id="PS50928"/>
    </source>
</evidence>
<feature type="transmembrane region" description="Helical" evidence="7">
    <location>
        <begin position="237"/>
        <end position="260"/>
    </location>
</feature>
<comment type="similarity">
    <text evidence="7">Belongs to the binding-protein-dependent transport system permease family.</text>
</comment>
<evidence type="ECO:0000256" key="4">
    <source>
        <dbReference type="ARBA" id="ARBA00022692"/>
    </source>
</evidence>
<accession>A0ABW8MVW8</accession>
<evidence type="ECO:0000256" key="3">
    <source>
        <dbReference type="ARBA" id="ARBA00022475"/>
    </source>
</evidence>
<sequence length="317" mass="34118">MQASVSSSRPPRQSRSPLKRLAALAPFFSAMRRSPRALGAATVLLLLLCAAIFAPWLSTTNPYDSASLDLMNSQLPPAWLPDGNVYFLIGTDNQGADLLSLILYGLRTSLLVGCLSVALSATLGTLGGVLSGYFGGWVDTIIMRLADIQFTFPAMLLALLIGGVTQSILAKHGSEHYAIVVVVLALGIAHWPHFARLVRASVVIERKRDYVAAARLVGRGHANIIARQVLPNVTNPIFVLATMDLGFAIMTEATLSFLGFGMPANQPSLGTLIKVGYANLFSGEWWTVLFPSLALVILLVAVNLFGDWLRDYLDPQA</sequence>
<reference evidence="9 10" key="2">
    <citation type="submission" date="2024-11" db="EMBL/GenBank/DDBJ databases">
        <title>Using genomics to understand microbial adaptation to soil warming.</title>
        <authorList>
            <person name="Deangelis K.M. PhD."/>
        </authorList>
    </citation>
    <scope>NUCLEOTIDE SEQUENCE [LARGE SCALE GENOMIC DNA]</scope>
    <source>
        <strain evidence="9 10">GAS97</strain>
    </source>
</reference>
<dbReference type="PANTHER" id="PTHR43386">
    <property type="entry name" value="OLIGOPEPTIDE TRANSPORT SYSTEM PERMEASE PROTEIN APPC"/>
    <property type="match status" value="1"/>
</dbReference>
<comment type="caution">
    <text evidence="9">The sequence shown here is derived from an EMBL/GenBank/DDBJ whole genome shotgun (WGS) entry which is preliminary data.</text>
</comment>
<dbReference type="EMBL" id="JBIYDN010000039">
    <property type="protein sequence ID" value="MFK4447873.1"/>
    <property type="molecule type" value="Genomic_DNA"/>
</dbReference>
<feature type="transmembrane region" description="Helical" evidence="7">
    <location>
        <begin position="285"/>
        <end position="306"/>
    </location>
</feature>
<dbReference type="InterPro" id="IPR025966">
    <property type="entry name" value="OppC_N"/>
</dbReference>
<dbReference type="InterPro" id="IPR050366">
    <property type="entry name" value="BP-dependent_transpt_permease"/>
</dbReference>
<keyword evidence="6 7" id="KW-0472">Membrane</keyword>
<name>A0ABW8MVW8_9BURK</name>
<feature type="transmembrane region" description="Helical" evidence="7">
    <location>
        <begin position="150"/>
        <end position="170"/>
    </location>
</feature>
<dbReference type="PROSITE" id="PS50928">
    <property type="entry name" value="ABC_TM1"/>
    <property type="match status" value="1"/>
</dbReference>
<reference evidence="9 10" key="1">
    <citation type="submission" date="2024-10" db="EMBL/GenBank/DDBJ databases">
        <authorList>
            <person name="Deangelis K."/>
            <person name="Huntemann M."/>
            <person name="Clum A."/>
            <person name="Wang J."/>
            <person name="Palaniappan K."/>
            <person name="Ritter S."/>
            <person name="Chen I.-M."/>
            <person name="Stamatis D."/>
            <person name="Reddy T."/>
            <person name="O'Malley R."/>
            <person name="Daum C."/>
            <person name="Ng V."/>
            <person name="Ivanova N."/>
            <person name="Kyrpides N."/>
            <person name="Woyke T."/>
        </authorList>
    </citation>
    <scope>NUCLEOTIDE SEQUENCE [LARGE SCALE GENOMIC DNA]</scope>
    <source>
        <strain evidence="9 10">GAS97</strain>
    </source>
</reference>
<feature type="transmembrane region" description="Helical" evidence="7">
    <location>
        <begin position="110"/>
        <end position="138"/>
    </location>
</feature>
<evidence type="ECO:0000313" key="10">
    <source>
        <dbReference type="Proteomes" id="UP001620514"/>
    </source>
</evidence>
<keyword evidence="5 7" id="KW-1133">Transmembrane helix</keyword>